<organism evidence="2 3">
    <name type="scientific">Arthrobacter methylotrophus</name>
    <dbReference type="NCBI Taxonomy" id="121291"/>
    <lineage>
        <taxon>Bacteria</taxon>
        <taxon>Bacillati</taxon>
        <taxon>Actinomycetota</taxon>
        <taxon>Actinomycetes</taxon>
        <taxon>Micrococcales</taxon>
        <taxon>Micrococcaceae</taxon>
        <taxon>Arthrobacter</taxon>
    </lineage>
</organism>
<sequence length="238" mass="25909">MTTQLTLQGFLDALAAVPQDAVVKMSGFGSASTPGVLFRHRPFVDGLSITPTIARGALDLTVAELIDFLKETGPNTTWRSHGRNGFVDLHPAGPETPMWVGTPHEVSFHAVTGIEIVKGFVVIRTTDLAPVQGPSLQRIPEVEAVNRMRVEHLQRTGQDTAFAPHVERYLLNMLPAERSRTLIDLADARQDLTSFEASLQAKKDKVAKLERDAVRNDYLLGIRDDLPGTESPGHGSGS</sequence>
<comment type="caution">
    <text evidence="2">The sequence shown here is derived from an EMBL/GenBank/DDBJ whole genome shotgun (WGS) entry which is preliminary data.</text>
</comment>
<dbReference type="RefSeq" id="WP_376953985.1">
    <property type="nucleotide sequence ID" value="NZ_JBHMBH010000019.1"/>
</dbReference>
<dbReference type="EMBL" id="JBHMBH010000019">
    <property type="protein sequence ID" value="MFB9714026.1"/>
    <property type="molecule type" value="Genomic_DNA"/>
</dbReference>
<evidence type="ECO:0000313" key="2">
    <source>
        <dbReference type="EMBL" id="MFB9714026.1"/>
    </source>
</evidence>
<evidence type="ECO:0000256" key="1">
    <source>
        <dbReference type="SAM" id="Coils"/>
    </source>
</evidence>
<proteinExistence type="predicted"/>
<keyword evidence="1" id="KW-0175">Coiled coil</keyword>
<keyword evidence="3" id="KW-1185">Reference proteome</keyword>
<accession>A0ABV5UNN9</accession>
<reference evidence="2 3" key="1">
    <citation type="submission" date="2024-09" db="EMBL/GenBank/DDBJ databases">
        <authorList>
            <person name="Sun Q."/>
            <person name="Mori K."/>
        </authorList>
    </citation>
    <scope>NUCLEOTIDE SEQUENCE [LARGE SCALE GENOMIC DNA]</scope>
    <source>
        <strain evidence="2 3">JCM 13519</strain>
    </source>
</reference>
<evidence type="ECO:0000313" key="3">
    <source>
        <dbReference type="Proteomes" id="UP001589536"/>
    </source>
</evidence>
<gene>
    <name evidence="2" type="ORF">ACFFPI_07630</name>
</gene>
<protein>
    <submittedName>
        <fullName evidence="2">Uncharacterized protein</fullName>
    </submittedName>
</protein>
<name>A0ABV5UNN9_9MICC</name>
<feature type="coiled-coil region" evidence="1">
    <location>
        <begin position="185"/>
        <end position="212"/>
    </location>
</feature>
<dbReference type="Proteomes" id="UP001589536">
    <property type="component" value="Unassembled WGS sequence"/>
</dbReference>